<organism evidence="2 3">
    <name type="scientific">Candidatus Coproplasma avicola</name>
    <dbReference type="NCBI Taxonomy" id="2840744"/>
    <lineage>
        <taxon>Bacteria</taxon>
        <taxon>Bacillati</taxon>
        <taxon>Bacillota</taxon>
        <taxon>Clostridia</taxon>
        <taxon>Eubacteriales</taxon>
        <taxon>Candidatus Coproplasma</taxon>
    </lineage>
</organism>
<feature type="transmembrane region" description="Helical" evidence="1">
    <location>
        <begin position="92"/>
        <end position="125"/>
    </location>
</feature>
<name>A0A9D1E503_9FIRM</name>
<keyword evidence="1" id="KW-0472">Membrane</keyword>
<accession>A0A9D1E503</accession>
<reference evidence="2" key="1">
    <citation type="submission" date="2020-10" db="EMBL/GenBank/DDBJ databases">
        <authorList>
            <person name="Gilroy R."/>
        </authorList>
    </citation>
    <scope>NUCLEOTIDE SEQUENCE</scope>
    <source>
        <strain evidence="2">ChiW16-3235</strain>
    </source>
</reference>
<proteinExistence type="predicted"/>
<keyword evidence="1" id="KW-0812">Transmembrane</keyword>
<dbReference type="AlphaFoldDB" id="A0A9D1E503"/>
<gene>
    <name evidence="2" type="ORF">IAB94_01030</name>
</gene>
<feature type="transmembrane region" description="Helical" evidence="1">
    <location>
        <begin position="145"/>
        <end position="164"/>
    </location>
</feature>
<evidence type="ECO:0000313" key="3">
    <source>
        <dbReference type="Proteomes" id="UP000823913"/>
    </source>
</evidence>
<dbReference type="Proteomes" id="UP000823913">
    <property type="component" value="Unassembled WGS sequence"/>
</dbReference>
<feature type="transmembrane region" description="Helical" evidence="1">
    <location>
        <begin position="27"/>
        <end position="46"/>
    </location>
</feature>
<feature type="transmembrane region" description="Helical" evidence="1">
    <location>
        <begin position="52"/>
        <end position="71"/>
    </location>
</feature>
<keyword evidence="1" id="KW-1133">Transmembrane helix</keyword>
<sequence>MRQFLGYSKMLLWQSFGLAAARNKADFVFRLLLPLVASGMFVAILYKTGMPVILIAFGLSLSVCAGIFCAAENGRPSVLYTLPLSRARRAAYLVACILMASLALSVVIWALFIIIKFFVLCPYIAEMGDFMALFSPPQPIVRENVTVFVAFPLFAFAVAMFLCYKTSTAMLVVRAVFVIIISALWVGRVSVLFEGERAWFDLANALVGPLAEDFYYYSGYYGTVFLAVSAVLFALECGYIFIINIRSAKNEI</sequence>
<evidence type="ECO:0000313" key="2">
    <source>
        <dbReference type="EMBL" id="HIR66613.1"/>
    </source>
</evidence>
<evidence type="ECO:0000256" key="1">
    <source>
        <dbReference type="SAM" id="Phobius"/>
    </source>
</evidence>
<dbReference type="EMBL" id="DVHK01000022">
    <property type="protein sequence ID" value="HIR66613.1"/>
    <property type="molecule type" value="Genomic_DNA"/>
</dbReference>
<reference evidence="2" key="2">
    <citation type="journal article" date="2021" name="PeerJ">
        <title>Extensive microbial diversity within the chicken gut microbiome revealed by metagenomics and culture.</title>
        <authorList>
            <person name="Gilroy R."/>
            <person name="Ravi A."/>
            <person name="Getino M."/>
            <person name="Pursley I."/>
            <person name="Horton D.L."/>
            <person name="Alikhan N.F."/>
            <person name="Baker D."/>
            <person name="Gharbi K."/>
            <person name="Hall N."/>
            <person name="Watson M."/>
            <person name="Adriaenssens E.M."/>
            <person name="Foster-Nyarko E."/>
            <person name="Jarju S."/>
            <person name="Secka A."/>
            <person name="Antonio M."/>
            <person name="Oren A."/>
            <person name="Chaudhuri R.R."/>
            <person name="La Ragione R."/>
            <person name="Hildebrand F."/>
            <person name="Pallen M.J."/>
        </authorList>
    </citation>
    <scope>NUCLEOTIDE SEQUENCE</scope>
    <source>
        <strain evidence="2">ChiW16-3235</strain>
    </source>
</reference>
<comment type="caution">
    <text evidence="2">The sequence shown here is derived from an EMBL/GenBank/DDBJ whole genome shotgun (WGS) entry which is preliminary data.</text>
</comment>
<feature type="transmembrane region" description="Helical" evidence="1">
    <location>
        <begin position="220"/>
        <end position="242"/>
    </location>
</feature>
<protein>
    <submittedName>
        <fullName evidence="2">Uncharacterized protein</fullName>
    </submittedName>
</protein>
<feature type="transmembrane region" description="Helical" evidence="1">
    <location>
        <begin position="171"/>
        <end position="193"/>
    </location>
</feature>